<dbReference type="EMBL" id="CM003377">
    <property type="protein sequence ID" value="KOM47610.1"/>
    <property type="molecule type" value="Genomic_DNA"/>
</dbReference>
<dbReference type="Gramene" id="KOM47610">
    <property type="protein sequence ID" value="KOM47610"/>
    <property type="gene ID" value="LR48_Vigan07g131400"/>
</dbReference>
<evidence type="ECO:0000256" key="1">
    <source>
        <dbReference type="SAM" id="MobiDB-lite"/>
    </source>
</evidence>
<gene>
    <name evidence="2" type="ORF">LR48_Vigan07g131400</name>
</gene>
<organism evidence="2 3">
    <name type="scientific">Phaseolus angularis</name>
    <name type="common">Azuki bean</name>
    <name type="synonym">Vigna angularis</name>
    <dbReference type="NCBI Taxonomy" id="3914"/>
    <lineage>
        <taxon>Eukaryota</taxon>
        <taxon>Viridiplantae</taxon>
        <taxon>Streptophyta</taxon>
        <taxon>Embryophyta</taxon>
        <taxon>Tracheophyta</taxon>
        <taxon>Spermatophyta</taxon>
        <taxon>Magnoliopsida</taxon>
        <taxon>eudicotyledons</taxon>
        <taxon>Gunneridae</taxon>
        <taxon>Pentapetalae</taxon>
        <taxon>rosids</taxon>
        <taxon>fabids</taxon>
        <taxon>Fabales</taxon>
        <taxon>Fabaceae</taxon>
        <taxon>Papilionoideae</taxon>
        <taxon>50 kb inversion clade</taxon>
        <taxon>NPAAA clade</taxon>
        <taxon>indigoferoid/millettioid clade</taxon>
        <taxon>Phaseoleae</taxon>
        <taxon>Vigna</taxon>
    </lineage>
</organism>
<evidence type="ECO:0000313" key="3">
    <source>
        <dbReference type="Proteomes" id="UP000053144"/>
    </source>
</evidence>
<evidence type="ECO:0000313" key="2">
    <source>
        <dbReference type="EMBL" id="KOM47610.1"/>
    </source>
</evidence>
<reference evidence="3" key="1">
    <citation type="journal article" date="2015" name="Proc. Natl. Acad. Sci. U.S.A.">
        <title>Genome sequencing of adzuki bean (Vigna angularis) provides insight into high starch and low fat accumulation and domestication.</title>
        <authorList>
            <person name="Yang K."/>
            <person name="Tian Z."/>
            <person name="Chen C."/>
            <person name="Luo L."/>
            <person name="Zhao B."/>
            <person name="Wang Z."/>
            <person name="Yu L."/>
            <person name="Li Y."/>
            <person name="Sun Y."/>
            <person name="Li W."/>
            <person name="Chen Y."/>
            <person name="Li Y."/>
            <person name="Zhang Y."/>
            <person name="Ai D."/>
            <person name="Zhao J."/>
            <person name="Shang C."/>
            <person name="Ma Y."/>
            <person name="Wu B."/>
            <person name="Wang M."/>
            <person name="Gao L."/>
            <person name="Sun D."/>
            <person name="Zhang P."/>
            <person name="Guo F."/>
            <person name="Wang W."/>
            <person name="Li Y."/>
            <person name="Wang J."/>
            <person name="Varshney R.K."/>
            <person name="Wang J."/>
            <person name="Ling H.Q."/>
            <person name="Wan P."/>
        </authorList>
    </citation>
    <scope>NUCLEOTIDE SEQUENCE</scope>
    <source>
        <strain evidence="3">cv. Jingnong 6</strain>
    </source>
</reference>
<proteinExistence type="predicted"/>
<feature type="region of interest" description="Disordered" evidence="1">
    <location>
        <begin position="83"/>
        <end position="113"/>
    </location>
</feature>
<sequence length="113" mass="12494">MECDPHQSPFMKTAKVIINVDDGTIALKDQEYEVIFNVFNAEQRVELKKTSLKTSSGDTPEASTKVAKPGLEPSIRRRAFVAWPADPTQEGGRDEAAEASAMDEDAEYEDDDT</sequence>
<name>A0A0L9UXN2_PHAAN</name>
<accession>A0A0L9UXN2</accession>
<dbReference type="Proteomes" id="UP000053144">
    <property type="component" value="Chromosome 7"/>
</dbReference>
<feature type="compositionally biased region" description="Acidic residues" evidence="1">
    <location>
        <begin position="101"/>
        <end position="113"/>
    </location>
</feature>
<dbReference type="AlphaFoldDB" id="A0A0L9UXN2"/>
<protein>
    <submittedName>
        <fullName evidence="2">Uncharacterized protein</fullName>
    </submittedName>
</protein>